<keyword evidence="4" id="KW-1185">Reference proteome</keyword>
<dbReference type="Gene3D" id="2.60.120.560">
    <property type="entry name" value="Exo-inulinase, domain 1"/>
    <property type="match status" value="1"/>
</dbReference>
<accession>A0A098S162</accession>
<evidence type="ECO:0000313" key="3">
    <source>
        <dbReference type="EMBL" id="KGE85588.1"/>
    </source>
</evidence>
<feature type="domain" description="3-keto-alpha-glucoside-1,2-lyase/3-keto-2-hydroxy-glucal hydratase" evidence="2">
    <location>
        <begin position="57"/>
        <end position="248"/>
    </location>
</feature>
<evidence type="ECO:0000259" key="2">
    <source>
        <dbReference type="Pfam" id="PF06439"/>
    </source>
</evidence>
<reference evidence="3 4" key="1">
    <citation type="journal article" date="2014" name="Int. J. Syst. Evol. Microbiol.">
        <title>Phaeodactylibacter xiamenensis gen. nov., sp. nov., a member of the family Saprospiraceae isolated from the marine alga Phaeodactylum tricornutum.</title>
        <authorList>
            <person name="Chen Z.Jr."/>
            <person name="Lei X."/>
            <person name="Lai Q."/>
            <person name="Li Y."/>
            <person name="Zhang B."/>
            <person name="Zhang J."/>
            <person name="Zhang H."/>
            <person name="Yang L."/>
            <person name="Zheng W."/>
            <person name="Tian Y."/>
            <person name="Yu Z."/>
            <person name="Xu H.Jr."/>
            <person name="Zheng T."/>
        </authorList>
    </citation>
    <scope>NUCLEOTIDE SEQUENCE [LARGE SCALE GENOMIC DNA]</scope>
    <source>
        <strain evidence="3 4">KD52</strain>
    </source>
</reference>
<dbReference type="GO" id="GO:0016787">
    <property type="term" value="F:hydrolase activity"/>
    <property type="evidence" value="ECO:0007669"/>
    <property type="project" value="InterPro"/>
</dbReference>
<dbReference type="STRING" id="1524460.IX84_26165"/>
<gene>
    <name evidence="3" type="ORF">IX84_26165</name>
</gene>
<organism evidence="3 4">
    <name type="scientific">Phaeodactylibacter xiamenensis</name>
    <dbReference type="NCBI Taxonomy" id="1524460"/>
    <lineage>
        <taxon>Bacteria</taxon>
        <taxon>Pseudomonadati</taxon>
        <taxon>Bacteroidota</taxon>
        <taxon>Saprospiria</taxon>
        <taxon>Saprospirales</taxon>
        <taxon>Haliscomenobacteraceae</taxon>
        <taxon>Phaeodactylibacter</taxon>
    </lineage>
</organism>
<evidence type="ECO:0000256" key="1">
    <source>
        <dbReference type="SAM" id="SignalP"/>
    </source>
</evidence>
<comment type="caution">
    <text evidence="3">The sequence shown here is derived from an EMBL/GenBank/DDBJ whole genome shotgun (WGS) entry which is preliminary data.</text>
</comment>
<feature type="signal peptide" evidence="1">
    <location>
        <begin position="1"/>
        <end position="21"/>
    </location>
</feature>
<dbReference type="Pfam" id="PF06439">
    <property type="entry name" value="3keto-disac_hyd"/>
    <property type="match status" value="1"/>
</dbReference>
<dbReference type="EMBL" id="JPOS01000084">
    <property type="protein sequence ID" value="KGE85588.1"/>
    <property type="molecule type" value="Genomic_DNA"/>
</dbReference>
<proteinExistence type="predicted"/>
<name>A0A098S162_9BACT</name>
<feature type="chain" id="PRO_5001939679" description="3-keto-alpha-glucoside-1,2-lyase/3-keto-2-hydroxy-glucal hydratase domain-containing protein" evidence="1">
    <location>
        <begin position="22"/>
        <end position="251"/>
    </location>
</feature>
<dbReference type="RefSeq" id="WP_052516383.1">
    <property type="nucleotide sequence ID" value="NZ_JBKAGJ010000003.1"/>
</dbReference>
<dbReference type="Proteomes" id="UP000029736">
    <property type="component" value="Unassembled WGS sequence"/>
</dbReference>
<keyword evidence="1" id="KW-0732">Signal</keyword>
<dbReference type="InterPro" id="IPR010496">
    <property type="entry name" value="AL/BT2_dom"/>
</dbReference>
<dbReference type="AlphaFoldDB" id="A0A098S162"/>
<dbReference type="OrthoDB" id="176168at2"/>
<sequence length="251" mass="27997">MRIKFIIFLVPTIFFSVAAVAQKIDRSEVKPAMTEFWDNEPEVVTPGETYGAPPSDAIILFDGTDFSEWLSKDGGEVEWALDEGAMTVNPGKGYISTKKKFGSIQLHIEWRAPADNNKEGQAGGNSGIFLMERYEVQVLNSHENRTYSNGQAASVYKQYSPMVNASRPKGEWQTYDIIFTAPTFKKNGAVENKAKLTVIHNGIVVQNAVELDGSTVYKGTPYYIPHGEAPIMLQDHGDLVSFRNIWVRALR</sequence>
<evidence type="ECO:0000313" key="4">
    <source>
        <dbReference type="Proteomes" id="UP000029736"/>
    </source>
</evidence>
<protein>
    <recommendedName>
        <fullName evidence="2">3-keto-alpha-glucoside-1,2-lyase/3-keto-2-hydroxy-glucal hydratase domain-containing protein</fullName>
    </recommendedName>
</protein>